<gene>
    <name evidence="1" type="ORF">ODV15_07460</name>
</gene>
<sequence length="235" mass="27861">MSNQRVILADYYGYKAQFYHATFDHLSHSKDDTVEKKPVALLKNIYLVDANDKRKSNIRQDTYIDESGRAIIADHCWVPVNEEWFKLPFELLQGDEIYFLADVDQYPITRSDLIQKRKEIWQQAKQLNNSLYSAWQGSKHNYHGAQYSSMYEQMRAHIQSNNDMARQQADNIPMVDYTLINLKSIRVALYKDRKAKRLRYNAKQFLKSGYRYTSFLAGRSFRYMQRNDPHLPTSH</sequence>
<reference evidence="1" key="1">
    <citation type="journal article" date="2022" name="Microorganisms">
        <title>Antibiotic Susceptibility, Resistance Gene Determinants and Corresponding Genomic Regions in Lactobacillus amylovorus Isolates Derived from Wild Boars and Domestic Pigs.</title>
        <authorList>
            <person name="Moravkova M."/>
            <person name="Kostovova I."/>
            <person name="Kavanova K."/>
            <person name="Pechar R."/>
            <person name="Stanek S."/>
            <person name="Brychta A."/>
            <person name="Zeman M."/>
            <person name="Kubasova T."/>
        </authorList>
    </citation>
    <scope>NUCLEOTIDE SEQUENCE</scope>
    <source>
        <strain evidence="1">M356A</strain>
    </source>
</reference>
<dbReference type="Proteomes" id="UP001143700">
    <property type="component" value="Unassembled WGS sequence"/>
</dbReference>
<comment type="caution">
    <text evidence="1">The sequence shown here is derived from an EMBL/GenBank/DDBJ whole genome shotgun (WGS) entry which is preliminary data.</text>
</comment>
<protein>
    <submittedName>
        <fullName evidence="1">Uncharacterized protein</fullName>
    </submittedName>
</protein>
<organism evidence="1 2">
    <name type="scientific">Lactobacillus amylovorus</name>
    <dbReference type="NCBI Taxonomy" id="1604"/>
    <lineage>
        <taxon>Bacteria</taxon>
        <taxon>Bacillati</taxon>
        <taxon>Bacillota</taxon>
        <taxon>Bacilli</taxon>
        <taxon>Lactobacillales</taxon>
        <taxon>Lactobacillaceae</taxon>
        <taxon>Lactobacillus</taxon>
    </lineage>
</organism>
<reference evidence="1" key="2">
    <citation type="submission" date="2022-10" db="EMBL/GenBank/DDBJ databases">
        <authorList>
            <person name="Kostovova I."/>
            <person name="Moravkova M."/>
            <person name="Pechar R."/>
        </authorList>
    </citation>
    <scope>NUCLEOTIDE SEQUENCE</scope>
    <source>
        <strain evidence="1">M356A</strain>
    </source>
</reference>
<name>A0A9X4ACU0_LACAM</name>
<evidence type="ECO:0000313" key="1">
    <source>
        <dbReference type="EMBL" id="MDB6262384.1"/>
    </source>
</evidence>
<dbReference type="RefSeq" id="WP_271870275.1">
    <property type="nucleotide sequence ID" value="NZ_JAOTGU010000010.1"/>
</dbReference>
<dbReference type="EMBL" id="JAOTGU010000010">
    <property type="protein sequence ID" value="MDB6262384.1"/>
    <property type="molecule type" value="Genomic_DNA"/>
</dbReference>
<evidence type="ECO:0000313" key="2">
    <source>
        <dbReference type="Proteomes" id="UP001143700"/>
    </source>
</evidence>
<accession>A0A9X4ACU0</accession>
<dbReference type="AlphaFoldDB" id="A0A9X4ACU0"/>
<proteinExistence type="predicted"/>